<reference evidence="10" key="2">
    <citation type="journal article" date="2023" name="Int. J. Syst. Evol. Microbiol.">
        <title>Streptomyces marispadix sp. nov., isolated from marine beach sediment of the Northern Coast of Portugal.</title>
        <authorList>
            <person name="dos Santos J.D.N."/>
            <person name="Vitorino I.R."/>
            <person name="Kallscheuer N."/>
            <person name="Srivastava A."/>
            <person name="Krautwurst S."/>
            <person name="Marz M."/>
            <person name="Jogler C."/>
            <person name="Lobo Da Cunha A."/>
            <person name="Catita J."/>
            <person name="Goncalves H."/>
            <person name="Gonzalez I."/>
            <person name="Reyes F."/>
            <person name="Lage O.M."/>
        </authorList>
    </citation>
    <scope>NUCLEOTIDE SEQUENCE</scope>
    <source>
        <strain evidence="10">M600PL45_2</strain>
    </source>
</reference>
<keyword evidence="6 7" id="KW-0472">Membrane</keyword>
<evidence type="ECO:0000256" key="7">
    <source>
        <dbReference type="RuleBase" id="RU363032"/>
    </source>
</evidence>
<sequence length="329" mass="35413">MPEPAPGTRDSGARDSGARDSGARDLAAQDIAATPSAVPSGPGARRGRPRPFGGRSRRIDPGALATHAVLSLGAVAMVFPFVWQVMTAFKTLPEAVRVPPSVLPETWNWAGFAQVFTAVPFGEMLTNSLLNTAGRTLGQLVFCSLAAYAFARLRFRGKNVLFAVFLSVLMVPPQLLVLPQHEIMQKLGLLNSVPALFLPGMFSAFGTFLLRQFFLAMPRELEEAARIDGAGPLRIFWSIMLPLVRPALAALAVITAMWSWNDLLWPLVVNTDPAKAPVSAGLISLEGQFMTNWPVLMAGSVIASLPMLLLYVLLQRHFVQGIALSGSKG</sequence>
<feature type="transmembrane region" description="Helical" evidence="7">
    <location>
        <begin position="196"/>
        <end position="214"/>
    </location>
</feature>
<dbReference type="EMBL" id="JAKWJU010000002">
    <property type="protein sequence ID" value="MCH6161623.1"/>
    <property type="molecule type" value="Genomic_DNA"/>
</dbReference>
<feature type="domain" description="ABC transmembrane type-1" evidence="9">
    <location>
        <begin position="125"/>
        <end position="314"/>
    </location>
</feature>
<feature type="transmembrane region" description="Helical" evidence="7">
    <location>
        <begin position="235"/>
        <end position="260"/>
    </location>
</feature>
<dbReference type="RefSeq" id="WP_241060182.1">
    <property type="nucleotide sequence ID" value="NZ_JAKWJU010000002.1"/>
</dbReference>
<evidence type="ECO:0000256" key="4">
    <source>
        <dbReference type="ARBA" id="ARBA00022692"/>
    </source>
</evidence>
<feature type="region of interest" description="Disordered" evidence="8">
    <location>
        <begin position="1"/>
        <end position="59"/>
    </location>
</feature>
<keyword evidence="3" id="KW-1003">Cell membrane</keyword>
<evidence type="ECO:0000313" key="11">
    <source>
        <dbReference type="Proteomes" id="UP001166784"/>
    </source>
</evidence>
<evidence type="ECO:0000256" key="5">
    <source>
        <dbReference type="ARBA" id="ARBA00022989"/>
    </source>
</evidence>
<gene>
    <name evidence="10" type="ORF">MMA15_14835</name>
</gene>
<evidence type="ECO:0000313" key="10">
    <source>
        <dbReference type="EMBL" id="MCH6161623.1"/>
    </source>
</evidence>
<evidence type="ECO:0000256" key="2">
    <source>
        <dbReference type="ARBA" id="ARBA00022448"/>
    </source>
</evidence>
<comment type="similarity">
    <text evidence="7">Belongs to the binding-protein-dependent transport system permease family.</text>
</comment>
<dbReference type="Proteomes" id="UP001166784">
    <property type="component" value="Unassembled WGS sequence"/>
</dbReference>
<protein>
    <submittedName>
        <fullName evidence="10">Carbohydrate ABC transporter permease</fullName>
    </submittedName>
</protein>
<dbReference type="PANTHER" id="PTHR43744:SF12">
    <property type="entry name" value="ABC TRANSPORTER PERMEASE PROTEIN MG189-RELATED"/>
    <property type="match status" value="1"/>
</dbReference>
<keyword evidence="11" id="KW-1185">Reference proteome</keyword>
<organism evidence="10 11">
    <name type="scientific">Streptomyces marispadix</name>
    <dbReference type="NCBI Taxonomy" id="2922868"/>
    <lineage>
        <taxon>Bacteria</taxon>
        <taxon>Bacillati</taxon>
        <taxon>Actinomycetota</taxon>
        <taxon>Actinomycetes</taxon>
        <taxon>Kitasatosporales</taxon>
        <taxon>Streptomycetaceae</taxon>
        <taxon>Streptomyces</taxon>
    </lineage>
</organism>
<feature type="transmembrane region" description="Helical" evidence="7">
    <location>
        <begin position="160"/>
        <end position="176"/>
    </location>
</feature>
<dbReference type="InterPro" id="IPR035906">
    <property type="entry name" value="MetI-like_sf"/>
</dbReference>
<dbReference type="InterPro" id="IPR000515">
    <property type="entry name" value="MetI-like"/>
</dbReference>
<feature type="compositionally biased region" description="Basic and acidic residues" evidence="8">
    <location>
        <begin position="11"/>
        <end position="23"/>
    </location>
</feature>
<evidence type="ECO:0000256" key="1">
    <source>
        <dbReference type="ARBA" id="ARBA00004651"/>
    </source>
</evidence>
<dbReference type="Pfam" id="PF00528">
    <property type="entry name" value="BPD_transp_1"/>
    <property type="match status" value="1"/>
</dbReference>
<dbReference type="PANTHER" id="PTHR43744">
    <property type="entry name" value="ABC TRANSPORTER PERMEASE PROTEIN MG189-RELATED-RELATED"/>
    <property type="match status" value="1"/>
</dbReference>
<evidence type="ECO:0000256" key="8">
    <source>
        <dbReference type="SAM" id="MobiDB-lite"/>
    </source>
</evidence>
<comment type="caution">
    <text evidence="10">The sequence shown here is derived from an EMBL/GenBank/DDBJ whole genome shotgun (WGS) entry which is preliminary data.</text>
</comment>
<dbReference type="Gene3D" id="1.10.3720.10">
    <property type="entry name" value="MetI-like"/>
    <property type="match status" value="1"/>
</dbReference>
<evidence type="ECO:0000256" key="3">
    <source>
        <dbReference type="ARBA" id="ARBA00022475"/>
    </source>
</evidence>
<proteinExistence type="inferred from homology"/>
<keyword evidence="5 7" id="KW-1133">Transmembrane helix</keyword>
<dbReference type="SUPFAM" id="SSF161098">
    <property type="entry name" value="MetI-like"/>
    <property type="match status" value="1"/>
</dbReference>
<keyword evidence="4 7" id="KW-0812">Transmembrane</keyword>
<accession>A0ABS9SZI7</accession>
<evidence type="ECO:0000256" key="6">
    <source>
        <dbReference type="ARBA" id="ARBA00023136"/>
    </source>
</evidence>
<keyword evidence="2 7" id="KW-0813">Transport</keyword>
<evidence type="ECO:0000259" key="9">
    <source>
        <dbReference type="PROSITE" id="PS50928"/>
    </source>
</evidence>
<comment type="subcellular location">
    <subcellularLocation>
        <location evidence="1 7">Cell membrane</location>
        <topology evidence="1 7">Multi-pass membrane protein</topology>
    </subcellularLocation>
</comment>
<name>A0ABS9SZI7_9ACTN</name>
<feature type="transmembrane region" description="Helical" evidence="7">
    <location>
        <begin position="293"/>
        <end position="314"/>
    </location>
</feature>
<dbReference type="CDD" id="cd06261">
    <property type="entry name" value="TM_PBP2"/>
    <property type="match status" value="1"/>
</dbReference>
<dbReference type="PROSITE" id="PS50928">
    <property type="entry name" value="ABC_TM1"/>
    <property type="match status" value="1"/>
</dbReference>
<reference evidence="10" key="1">
    <citation type="submission" date="2022-03" db="EMBL/GenBank/DDBJ databases">
        <authorList>
            <person name="Santos J.D.N."/>
            <person name="Kallscheuer N."/>
            <person name="Jogler C."/>
            <person name="Lage O.M."/>
        </authorList>
    </citation>
    <scope>NUCLEOTIDE SEQUENCE</scope>
    <source>
        <strain evidence="10">M600PL45_2</strain>
    </source>
</reference>
<feature type="transmembrane region" description="Helical" evidence="7">
    <location>
        <begin position="64"/>
        <end position="83"/>
    </location>
</feature>